<accession>A0AAE3J1P9</accession>
<evidence type="ECO:0000256" key="6">
    <source>
        <dbReference type="SAM" id="Phobius"/>
    </source>
</evidence>
<keyword evidence="8" id="KW-1185">Reference proteome</keyword>
<gene>
    <name evidence="7" type="ORF">OH136_08035</name>
</gene>
<feature type="transmembrane region" description="Helical" evidence="6">
    <location>
        <begin position="316"/>
        <end position="338"/>
    </location>
</feature>
<feature type="transmembrane region" description="Helical" evidence="6">
    <location>
        <begin position="387"/>
        <end position="406"/>
    </location>
</feature>
<comment type="caution">
    <text evidence="7">The sequence shown here is derived from an EMBL/GenBank/DDBJ whole genome shotgun (WGS) entry which is preliminary data.</text>
</comment>
<feature type="transmembrane region" description="Helical" evidence="6">
    <location>
        <begin position="168"/>
        <end position="186"/>
    </location>
</feature>
<evidence type="ECO:0000313" key="7">
    <source>
        <dbReference type="EMBL" id="MCV6824506.1"/>
    </source>
</evidence>
<dbReference type="Proteomes" id="UP001208041">
    <property type="component" value="Unassembled WGS sequence"/>
</dbReference>
<feature type="transmembrane region" description="Helical" evidence="6">
    <location>
        <begin position="135"/>
        <end position="156"/>
    </location>
</feature>
<feature type="transmembrane region" description="Helical" evidence="6">
    <location>
        <begin position="412"/>
        <end position="434"/>
    </location>
</feature>
<dbReference type="RefSeq" id="WP_263953368.1">
    <property type="nucleotide sequence ID" value="NZ_JAOYFC010000002.1"/>
</dbReference>
<feature type="transmembrane region" description="Helical" evidence="6">
    <location>
        <begin position="103"/>
        <end position="123"/>
    </location>
</feature>
<keyword evidence="4 6" id="KW-1133">Transmembrane helix</keyword>
<name>A0AAE3J1P9_9RHOB</name>
<evidence type="ECO:0000313" key="8">
    <source>
        <dbReference type="Proteomes" id="UP001208041"/>
    </source>
</evidence>
<keyword evidence="2" id="KW-1003">Cell membrane</keyword>
<dbReference type="Pfam" id="PF13440">
    <property type="entry name" value="Polysacc_synt_3"/>
    <property type="match status" value="1"/>
</dbReference>
<reference evidence="7" key="1">
    <citation type="submission" date="2022-10" db="EMBL/GenBank/DDBJ databases">
        <authorList>
            <person name="Yue Y."/>
        </authorList>
    </citation>
    <scope>NUCLEOTIDE SEQUENCE</scope>
    <source>
        <strain evidence="7">Z654</strain>
    </source>
</reference>
<feature type="transmembrane region" description="Helical" evidence="6">
    <location>
        <begin position="192"/>
        <end position="216"/>
    </location>
</feature>
<keyword evidence="5 6" id="KW-0472">Membrane</keyword>
<feature type="transmembrane region" description="Helical" evidence="6">
    <location>
        <begin position="358"/>
        <end position="380"/>
    </location>
</feature>
<dbReference type="InterPro" id="IPR050833">
    <property type="entry name" value="Poly_Biosynth_Transport"/>
</dbReference>
<dbReference type="GO" id="GO:0005886">
    <property type="term" value="C:plasma membrane"/>
    <property type="evidence" value="ECO:0007669"/>
    <property type="project" value="UniProtKB-SubCell"/>
</dbReference>
<proteinExistence type="predicted"/>
<dbReference type="PANTHER" id="PTHR30250">
    <property type="entry name" value="PST FAMILY PREDICTED COLANIC ACID TRANSPORTER"/>
    <property type="match status" value="1"/>
</dbReference>
<sequence>MEFSIRKFIHSRSGSFEGVLKHIGILISANAIVALLGLCTLVVMTRSLGVVGLGLLALIEAYPRAVDLIFRFEPLQAVIRYGTKALERNDETALLRLIKWGTLLDFCGAAFAAVIALSTLSIANHWIDLPQDQLVLAYIFAATLFGYASTTSVAVLRLFSRFDLYAKVLVITAFARFLLAVVLWLLDAPFIAFFWLVVVDALLQHILPLIIGWSLIKKRINIPVHSVSMSGVLAENPGILRYIFNANANVLSRNSTKQLDIIILGGLVSPRDIGLYQIAKRVALSALRVSKPIQTVIFPKLAQLWEQGERTRLQRLVFRFHTLLLCLGAPVVLVFFFWGEKIIPTIFGAEFSDATPLLTIQLAASTVFMASSVFNSALLGIDQDRQLLMVTLTSSLVFLGGLFLFVPTFGIIAASWLTLVMNVIWSAGCYFFFIKRMRDSTRAS</sequence>
<evidence type="ECO:0000256" key="2">
    <source>
        <dbReference type="ARBA" id="ARBA00022475"/>
    </source>
</evidence>
<dbReference type="AlphaFoldDB" id="A0AAE3J1P9"/>
<keyword evidence="3 6" id="KW-0812">Transmembrane</keyword>
<organism evidence="7 8">
    <name type="scientific">Halocynthiibacter halioticoli</name>
    <dbReference type="NCBI Taxonomy" id="2986804"/>
    <lineage>
        <taxon>Bacteria</taxon>
        <taxon>Pseudomonadati</taxon>
        <taxon>Pseudomonadota</taxon>
        <taxon>Alphaproteobacteria</taxon>
        <taxon>Rhodobacterales</taxon>
        <taxon>Paracoccaceae</taxon>
        <taxon>Halocynthiibacter</taxon>
    </lineage>
</organism>
<evidence type="ECO:0000256" key="5">
    <source>
        <dbReference type="ARBA" id="ARBA00023136"/>
    </source>
</evidence>
<evidence type="ECO:0000256" key="3">
    <source>
        <dbReference type="ARBA" id="ARBA00022692"/>
    </source>
</evidence>
<evidence type="ECO:0000256" key="4">
    <source>
        <dbReference type="ARBA" id="ARBA00022989"/>
    </source>
</evidence>
<feature type="transmembrane region" description="Helical" evidence="6">
    <location>
        <begin position="20"/>
        <end position="44"/>
    </location>
</feature>
<protein>
    <submittedName>
        <fullName evidence="7">Oligosaccharide flippase family protein</fullName>
    </submittedName>
</protein>
<dbReference type="PANTHER" id="PTHR30250:SF11">
    <property type="entry name" value="O-ANTIGEN TRANSPORTER-RELATED"/>
    <property type="match status" value="1"/>
</dbReference>
<evidence type="ECO:0000256" key="1">
    <source>
        <dbReference type="ARBA" id="ARBA00004651"/>
    </source>
</evidence>
<comment type="subcellular location">
    <subcellularLocation>
        <location evidence="1">Cell membrane</location>
        <topology evidence="1">Multi-pass membrane protein</topology>
    </subcellularLocation>
</comment>
<dbReference type="EMBL" id="JAOYFC010000002">
    <property type="protein sequence ID" value="MCV6824506.1"/>
    <property type="molecule type" value="Genomic_DNA"/>
</dbReference>